<proteinExistence type="predicted"/>
<sequence length="235" mass="27414">MLEQMLDIEHYAFLFLNSAHSPFWDAFMYLISTKWSWTCVIIAFVTYLFYRKPFKEGMLVVIFILLCILVCDQLSSGIAKPYFTRFRPTHHPEYENIVKTVYGYRGYLYGFFSGHASNFFSVAMLTALIVRDKWYSIIVFSLASLVAYSRIYLGVHFISDILVGVVVGLIVGFLLYKLYRWVRLKWVSPKGPKETNRIFRIALPFWKWSIVGFIMIMLSVSAQVREIVNAVSKLN</sequence>
<reference evidence="3 5" key="1">
    <citation type="submission" date="2014-09" db="EMBL/GenBank/DDBJ databases">
        <title>Draft Genome Sequence of Porphyromonas macacae COT-192_OH2859.</title>
        <authorList>
            <person name="Wallis C."/>
            <person name="Deusch O."/>
            <person name="O'Flynn C."/>
            <person name="Davis I."/>
            <person name="Horsfall A."/>
            <person name="Kirkwood N."/>
            <person name="Harris S."/>
            <person name="Eisen J.A."/>
            <person name="Coil D.A."/>
            <person name="Darling A.E."/>
            <person name="Jospin G."/>
            <person name="Alexiev A."/>
        </authorList>
    </citation>
    <scope>NUCLEOTIDE SEQUENCE [LARGE SCALE GENOMIC DNA]</scope>
    <source>
        <strain evidence="5">COT-192 OH2859</strain>
        <strain evidence="3">COT-192_OH2859</strain>
    </source>
</reference>
<dbReference type="EMBL" id="JRFA01000028">
    <property type="protein sequence ID" value="KGN72458.1"/>
    <property type="molecule type" value="Genomic_DNA"/>
</dbReference>
<dbReference type="STRING" id="28115.HQ47_09480"/>
<dbReference type="EMBL" id="UGTF01000002">
    <property type="protein sequence ID" value="SUB89798.1"/>
    <property type="molecule type" value="Genomic_DNA"/>
</dbReference>
<dbReference type="Pfam" id="PF01569">
    <property type="entry name" value="PAP2"/>
    <property type="match status" value="1"/>
</dbReference>
<dbReference type="Proteomes" id="UP000030103">
    <property type="component" value="Unassembled WGS sequence"/>
</dbReference>
<gene>
    <name evidence="3" type="ORF">HQ47_09480</name>
    <name evidence="4" type="ORF">NCTC11632_01927</name>
</gene>
<feature type="transmembrane region" description="Helical" evidence="1">
    <location>
        <begin position="199"/>
        <end position="220"/>
    </location>
</feature>
<protein>
    <submittedName>
        <fullName evidence="4">Phosphatidylglycerophosphatase B</fullName>
    </submittedName>
    <submittedName>
        <fullName evidence="3">Phospholipid phosphatase</fullName>
    </submittedName>
</protein>
<keyword evidence="1" id="KW-0472">Membrane</keyword>
<feature type="transmembrane region" description="Helical" evidence="1">
    <location>
        <begin position="26"/>
        <end position="50"/>
    </location>
</feature>
<dbReference type="PANTHER" id="PTHR14969:SF13">
    <property type="entry name" value="AT30094P"/>
    <property type="match status" value="1"/>
</dbReference>
<feature type="transmembrane region" description="Helical" evidence="1">
    <location>
        <begin position="57"/>
        <end position="79"/>
    </location>
</feature>
<dbReference type="PANTHER" id="PTHR14969">
    <property type="entry name" value="SPHINGOSINE-1-PHOSPHATE PHOSPHOHYDROLASE"/>
    <property type="match status" value="1"/>
</dbReference>
<accession>A0A0A2E0M7</accession>
<evidence type="ECO:0000313" key="5">
    <source>
        <dbReference type="Proteomes" id="UP000030103"/>
    </source>
</evidence>
<feature type="transmembrane region" description="Helical" evidence="1">
    <location>
        <begin position="107"/>
        <end position="130"/>
    </location>
</feature>
<dbReference type="SMART" id="SM00014">
    <property type="entry name" value="acidPPc"/>
    <property type="match status" value="1"/>
</dbReference>
<reference evidence="4 6" key="2">
    <citation type="submission" date="2018-06" db="EMBL/GenBank/DDBJ databases">
        <authorList>
            <consortium name="Pathogen Informatics"/>
            <person name="Doyle S."/>
        </authorList>
    </citation>
    <scope>NUCLEOTIDE SEQUENCE [LARGE SCALE GENOMIC DNA]</scope>
    <source>
        <strain evidence="4 6">NCTC11632</strain>
    </source>
</reference>
<dbReference type="InterPro" id="IPR036938">
    <property type="entry name" value="PAP2/HPO_sf"/>
</dbReference>
<keyword evidence="1" id="KW-0812">Transmembrane</keyword>
<keyword evidence="1" id="KW-1133">Transmembrane helix</keyword>
<dbReference type="eggNOG" id="COG0671">
    <property type="taxonomic scope" value="Bacteria"/>
</dbReference>
<dbReference type="Proteomes" id="UP000254156">
    <property type="component" value="Unassembled WGS sequence"/>
</dbReference>
<dbReference type="GO" id="GO:0042392">
    <property type="term" value="F:sphingosine-1-phosphate phosphatase activity"/>
    <property type="evidence" value="ECO:0007669"/>
    <property type="project" value="TreeGrafter"/>
</dbReference>
<feature type="transmembrane region" description="Helical" evidence="1">
    <location>
        <begin position="137"/>
        <end position="155"/>
    </location>
</feature>
<evidence type="ECO:0000259" key="2">
    <source>
        <dbReference type="SMART" id="SM00014"/>
    </source>
</evidence>
<evidence type="ECO:0000313" key="4">
    <source>
        <dbReference type="EMBL" id="SUB89798.1"/>
    </source>
</evidence>
<dbReference type="Gene3D" id="1.20.144.10">
    <property type="entry name" value="Phosphatidic acid phosphatase type 2/haloperoxidase"/>
    <property type="match status" value="2"/>
</dbReference>
<dbReference type="InterPro" id="IPR000326">
    <property type="entry name" value="PAP2/HPO"/>
</dbReference>
<evidence type="ECO:0000256" key="1">
    <source>
        <dbReference type="SAM" id="Phobius"/>
    </source>
</evidence>
<feature type="transmembrane region" description="Helical" evidence="1">
    <location>
        <begin position="161"/>
        <end position="179"/>
    </location>
</feature>
<keyword evidence="5" id="KW-1185">Reference proteome</keyword>
<dbReference type="SUPFAM" id="SSF48317">
    <property type="entry name" value="Acid phosphatase/Vanadium-dependent haloperoxidase"/>
    <property type="match status" value="1"/>
</dbReference>
<name>A0A0A2E0M7_9PORP</name>
<dbReference type="AlphaFoldDB" id="A0A0A2E0M7"/>
<feature type="domain" description="Phosphatidic acid phosphatase type 2/haloperoxidase" evidence="2">
    <location>
        <begin position="60"/>
        <end position="176"/>
    </location>
</feature>
<evidence type="ECO:0000313" key="6">
    <source>
        <dbReference type="Proteomes" id="UP000254156"/>
    </source>
</evidence>
<organism evidence="3 5">
    <name type="scientific">Porphyromonas macacae</name>
    <dbReference type="NCBI Taxonomy" id="28115"/>
    <lineage>
        <taxon>Bacteria</taxon>
        <taxon>Pseudomonadati</taxon>
        <taxon>Bacteroidota</taxon>
        <taxon>Bacteroidia</taxon>
        <taxon>Bacteroidales</taxon>
        <taxon>Porphyromonadaceae</taxon>
        <taxon>Porphyromonas</taxon>
    </lineage>
</organism>
<evidence type="ECO:0000313" key="3">
    <source>
        <dbReference type="EMBL" id="KGN72458.1"/>
    </source>
</evidence>